<dbReference type="GO" id="GO:0000278">
    <property type="term" value="P:mitotic cell cycle"/>
    <property type="evidence" value="ECO:0007669"/>
    <property type="project" value="TreeGrafter"/>
</dbReference>
<dbReference type="GO" id="GO:0000940">
    <property type="term" value="C:outer kinetochore"/>
    <property type="evidence" value="ECO:0007669"/>
    <property type="project" value="InterPro"/>
</dbReference>
<dbReference type="Gene3D" id="6.10.250.1400">
    <property type="match status" value="1"/>
</dbReference>
<dbReference type="Proteomes" id="UP000264820">
    <property type="component" value="Unplaced"/>
</dbReference>
<dbReference type="GeneTree" id="ENSGT00500000045005"/>
<evidence type="ECO:0000256" key="7">
    <source>
        <dbReference type="ARBA" id="ARBA00022701"/>
    </source>
</evidence>
<reference evidence="14" key="2">
    <citation type="submission" date="2025-09" db="UniProtKB">
        <authorList>
            <consortium name="Ensembl"/>
        </authorList>
    </citation>
    <scope>IDENTIFICATION</scope>
</reference>
<feature type="compositionally biased region" description="Basic and acidic residues" evidence="13">
    <location>
        <begin position="347"/>
        <end position="360"/>
    </location>
</feature>
<keyword evidence="8" id="KW-0498">Mitosis</keyword>
<feature type="compositionally biased region" description="Acidic residues" evidence="13">
    <location>
        <begin position="120"/>
        <end position="153"/>
    </location>
</feature>
<dbReference type="PANTHER" id="PTHR48118">
    <property type="entry name" value="SPINDLE AND KINETOCHORE-ASSOCIATED PROTEIN 3"/>
    <property type="match status" value="1"/>
</dbReference>
<feature type="region of interest" description="Disordered" evidence="13">
    <location>
        <begin position="109"/>
        <end position="175"/>
    </location>
</feature>
<accession>A0A3Q2YAR4</accession>
<name>A0A3Q2YAR4_HIPCM</name>
<evidence type="ECO:0000256" key="8">
    <source>
        <dbReference type="ARBA" id="ARBA00022776"/>
    </source>
</evidence>
<evidence type="ECO:0000256" key="9">
    <source>
        <dbReference type="ARBA" id="ARBA00022838"/>
    </source>
</evidence>
<keyword evidence="6" id="KW-0132">Cell division</keyword>
<evidence type="ECO:0000256" key="5">
    <source>
        <dbReference type="ARBA" id="ARBA00022490"/>
    </source>
</evidence>
<keyword evidence="12" id="KW-0137">Centromere</keyword>
<keyword evidence="15" id="KW-1185">Reference proteome</keyword>
<organism evidence="14 15">
    <name type="scientific">Hippocampus comes</name>
    <name type="common">Tiger tail seahorse</name>
    <dbReference type="NCBI Taxonomy" id="109280"/>
    <lineage>
        <taxon>Eukaryota</taxon>
        <taxon>Metazoa</taxon>
        <taxon>Chordata</taxon>
        <taxon>Craniata</taxon>
        <taxon>Vertebrata</taxon>
        <taxon>Euteleostomi</taxon>
        <taxon>Actinopterygii</taxon>
        <taxon>Neopterygii</taxon>
        <taxon>Teleostei</taxon>
        <taxon>Neoteleostei</taxon>
        <taxon>Acanthomorphata</taxon>
        <taxon>Syngnathiaria</taxon>
        <taxon>Syngnathiformes</taxon>
        <taxon>Syngnathoidei</taxon>
        <taxon>Syngnathidae</taxon>
        <taxon>Hippocampus</taxon>
    </lineage>
</organism>
<evidence type="ECO:0000256" key="4">
    <source>
        <dbReference type="ARBA" id="ARBA00022454"/>
    </source>
</evidence>
<keyword evidence="5" id="KW-0963">Cytoplasm</keyword>
<dbReference type="RefSeq" id="XP_019736554.1">
    <property type="nucleotide sequence ID" value="XM_019880995.1"/>
</dbReference>
<keyword evidence="10" id="KW-0206">Cytoskeleton</keyword>
<evidence type="ECO:0000256" key="13">
    <source>
        <dbReference type="SAM" id="MobiDB-lite"/>
    </source>
</evidence>
<feature type="region of interest" description="Disordered" evidence="13">
    <location>
        <begin position="346"/>
        <end position="368"/>
    </location>
</feature>
<reference evidence="14" key="1">
    <citation type="submission" date="2025-08" db="UniProtKB">
        <authorList>
            <consortium name="Ensembl"/>
        </authorList>
    </citation>
    <scope>IDENTIFICATION</scope>
</reference>
<dbReference type="KEGG" id="hcq:109522425"/>
<dbReference type="GO" id="GO:0007059">
    <property type="term" value="P:chromosome segregation"/>
    <property type="evidence" value="ECO:0007669"/>
    <property type="project" value="InterPro"/>
</dbReference>
<evidence type="ECO:0000256" key="12">
    <source>
        <dbReference type="ARBA" id="ARBA00023328"/>
    </source>
</evidence>
<dbReference type="Ensembl" id="ENSHCOT00000022607.1">
    <property type="protein sequence ID" value="ENSHCOP00000014861.1"/>
    <property type="gene ID" value="ENSHCOG00000018354.1"/>
</dbReference>
<dbReference type="STRING" id="109280.ENSHCOP00000014861"/>
<proteinExistence type="inferred from homology"/>
<dbReference type="GO" id="GO:0005876">
    <property type="term" value="C:spindle microtubule"/>
    <property type="evidence" value="ECO:0007669"/>
    <property type="project" value="TreeGrafter"/>
</dbReference>
<evidence type="ECO:0000256" key="3">
    <source>
        <dbReference type="ARBA" id="ARBA00007716"/>
    </source>
</evidence>
<dbReference type="GO" id="GO:0051301">
    <property type="term" value="P:cell division"/>
    <property type="evidence" value="ECO:0007669"/>
    <property type="project" value="UniProtKB-KW"/>
</dbReference>
<keyword evidence="4" id="KW-0158">Chromosome</keyword>
<feature type="region of interest" description="Disordered" evidence="13">
    <location>
        <begin position="264"/>
        <end position="331"/>
    </location>
</feature>
<protein>
    <submittedName>
        <fullName evidence="14">Spindle and kinetochore associated complex subunit 3</fullName>
    </submittedName>
</protein>
<sequence length="545" mass="61135">MDLKSEFFAKLKKLCRTLETETAQLQQTFNYRHDNADCEAAAKGMRACHDLNCDVLGLKGQLQDELSKQKAHKTDMDAFIHACRAMQSKVAHDVRELTAHFEDYGYQTSTDACPSHAEDATMEEESTDNEEEEDDDNEDKEQEEVVEEEEVAEDCSNLPTPPLAAVPTDPAAPMSTPKLSDFGLCELYLQQNFSGCGQQPAMPELSLPRLDVPTPLPPTPRCALRMDEDELRTPQMRDLGLSEDTMCFNDFTMELFKKTAEKRQAQGLQAPPVPALTESLQKEEKSPEPPVFCTPGFKIKKTNSHCSPPSRVAEGGAPSPSGPVQLPVTPEVPAFQTPSLKRLLSSKRREPLVAESKDSHSMPLLETPRDGSVVGRRAWEYDVPELRIPGVQESVDFDEATQDFHLSPPRVTREIYEISTPEMPDLSSVTQDICKLVLQSQKPPKKVERKNRCMNAVSKQEFHSLPAWLKQITLNNLNQAVHNINEYLVQCPGEDTREFGMEELKKITDVGIKAPVYLLCLSELRRLEHVEGVRNNAIYKLNLCS</sequence>
<evidence type="ECO:0000256" key="11">
    <source>
        <dbReference type="ARBA" id="ARBA00023306"/>
    </source>
</evidence>
<dbReference type="AlphaFoldDB" id="A0A3Q2YAR4"/>
<evidence type="ECO:0000313" key="14">
    <source>
        <dbReference type="Ensembl" id="ENSHCOP00000014861.1"/>
    </source>
</evidence>
<dbReference type="InterPro" id="IPR033341">
    <property type="entry name" value="SKA3"/>
</dbReference>
<keyword evidence="7" id="KW-0493">Microtubule</keyword>
<evidence type="ECO:0000256" key="2">
    <source>
        <dbReference type="ARBA" id="ARBA00004629"/>
    </source>
</evidence>
<comment type="subcellular location">
    <subcellularLocation>
        <location evidence="2">Chromosome</location>
        <location evidence="2">Centromere</location>
        <location evidence="2">Kinetochore</location>
    </subcellularLocation>
    <subcellularLocation>
        <location evidence="1">Cytoplasm</location>
        <location evidence="1">Cytoskeleton</location>
        <location evidence="1">Spindle</location>
    </subcellularLocation>
</comment>
<dbReference type="CTD" id="221150"/>
<dbReference type="OrthoDB" id="5987638at2759"/>
<evidence type="ECO:0000313" key="15">
    <source>
        <dbReference type="Proteomes" id="UP000264820"/>
    </source>
</evidence>
<evidence type="ECO:0000256" key="1">
    <source>
        <dbReference type="ARBA" id="ARBA00004186"/>
    </source>
</evidence>
<comment type="similarity">
    <text evidence="3">Belongs to the SKA3 family.</text>
</comment>
<dbReference type="GeneID" id="109522425"/>
<evidence type="ECO:0000256" key="6">
    <source>
        <dbReference type="ARBA" id="ARBA00022618"/>
    </source>
</evidence>
<dbReference type="PANTHER" id="PTHR48118:SF1">
    <property type="entry name" value="SPINDLE AND KINETOCHORE-ASSOCIATED PROTEIN 3"/>
    <property type="match status" value="1"/>
</dbReference>
<evidence type="ECO:0000256" key="10">
    <source>
        <dbReference type="ARBA" id="ARBA00023212"/>
    </source>
</evidence>
<keyword evidence="11" id="KW-0131">Cell cycle</keyword>
<keyword evidence="9" id="KW-0995">Kinetochore</keyword>